<proteinExistence type="predicted"/>
<sequence length="33" mass="3664">MSLHTNHGHGDRCLNQILRGTLRPGNASHGRTR</sequence>
<reference evidence="2" key="1">
    <citation type="submission" date="2014-09" db="EMBL/GenBank/DDBJ databases">
        <authorList>
            <person name="Magalhaes I.L.F."/>
            <person name="Oliveira U."/>
            <person name="Santos F.R."/>
            <person name="Vidigal T.H.D.A."/>
            <person name="Brescovit A.D."/>
            <person name="Santos A.J."/>
        </authorList>
    </citation>
    <scope>NUCLEOTIDE SEQUENCE</scope>
    <source>
        <tissue evidence="2">Shoot tissue taken approximately 20 cm above the soil surface</tissue>
    </source>
</reference>
<reference evidence="2" key="2">
    <citation type="journal article" date="2015" name="Data Brief">
        <title>Shoot transcriptome of the giant reed, Arundo donax.</title>
        <authorList>
            <person name="Barrero R.A."/>
            <person name="Guerrero F.D."/>
            <person name="Moolhuijzen P."/>
            <person name="Goolsby J.A."/>
            <person name="Tidwell J."/>
            <person name="Bellgard S.E."/>
            <person name="Bellgard M.I."/>
        </authorList>
    </citation>
    <scope>NUCLEOTIDE SEQUENCE</scope>
    <source>
        <tissue evidence="2">Shoot tissue taken approximately 20 cm above the soil surface</tissue>
    </source>
</reference>
<accession>A0A0A9B4U1</accession>
<name>A0A0A9B4U1_ARUDO</name>
<organism evidence="2">
    <name type="scientific">Arundo donax</name>
    <name type="common">Giant reed</name>
    <name type="synonym">Donax arundinaceus</name>
    <dbReference type="NCBI Taxonomy" id="35708"/>
    <lineage>
        <taxon>Eukaryota</taxon>
        <taxon>Viridiplantae</taxon>
        <taxon>Streptophyta</taxon>
        <taxon>Embryophyta</taxon>
        <taxon>Tracheophyta</taxon>
        <taxon>Spermatophyta</taxon>
        <taxon>Magnoliopsida</taxon>
        <taxon>Liliopsida</taxon>
        <taxon>Poales</taxon>
        <taxon>Poaceae</taxon>
        <taxon>PACMAD clade</taxon>
        <taxon>Arundinoideae</taxon>
        <taxon>Arundineae</taxon>
        <taxon>Arundo</taxon>
    </lineage>
</organism>
<dbReference type="EMBL" id="GBRH01241730">
    <property type="protein sequence ID" value="JAD56165.1"/>
    <property type="molecule type" value="Transcribed_RNA"/>
</dbReference>
<evidence type="ECO:0000313" key="2">
    <source>
        <dbReference type="EMBL" id="JAD56165.1"/>
    </source>
</evidence>
<evidence type="ECO:0000256" key="1">
    <source>
        <dbReference type="SAM" id="MobiDB-lite"/>
    </source>
</evidence>
<protein>
    <submittedName>
        <fullName evidence="2">Uncharacterized protein</fullName>
    </submittedName>
</protein>
<dbReference type="AlphaFoldDB" id="A0A0A9B4U1"/>
<feature type="region of interest" description="Disordered" evidence="1">
    <location>
        <begin position="1"/>
        <end position="33"/>
    </location>
</feature>